<dbReference type="InterPro" id="IPR002161">
    <property type="entry name" value="PdxT/SNO"/>
</dbReference>
<evidence type="ECO:0000313" key="11">
    <source>
        <dbReference type="Proteomes" id="UP000249619"/>
    </source>
</evidence>
<evidence type="ECO:0000256" key="7">
    <source>
        <dbReference type="ARBA" id="ARBA00023132"/>
    </source>
</evidence>
<evidence type="ECO:0000256" key="3">
    <source>
        <dbReference type="ARBA" id="ARBA00022448"/>
    </source>
</evidence>
<dbReference type="GO" id="GO:0017056">
    <property type="term" value="F:structural constituent of nuclear pore"/>
    <property type="evidence" value="ECO:0007669"/>
    <property type="project" value="InterPro"/>
</dbReference>
<dbReference type="GO" id="GO:0042823">
    <property type="term" value="P:pyridoxal phosphate biosynthetic process"/>
    <property type="evidence" value="ECO:0007669"/>
    <property type="project" value="InterPro"/>
</dbReference>
<dbReference type="PANTHER" id="PTHR13257">
    <property type="entry name" value="NUCLEOPORIN NUP84-RELATED"/>
    <property type="match status" value="1"/>
</dbReference>
<evidence type="ECO:0000256" key="2">
    <source>
        <dbReference type="ARBA" id="ARBA00008345"/>
    </source>
</evidence>
<dbReference type="SUPFAM" id="SSF117289">
    <property type="entry name" value="Nucleoporin domain"/>
    <property type="match status" value="1"/>
</dbReference>
<dbReference type="GO" id="GO:0005643">
    <property type="term" value="C:nuclear pore"/>
    <property type="evidence" value="ECO:0007669"/>
    <property type="project" value="UniProtKB-SubCell"/>
</dbReference>
<dbReference type="EMBL" id="QGDH01000019">
    <property type="protein sequence ID" value="RAR14668.1"/>
    <property type="molecule type" value="Genomic_DNA"/>
</dbReference>
<dbReference type="PROSITE" id="PS51130">
    <property type="entry name" value="PDXT_SNO_2"/>
    <property type="match status" value="1"/>
</dbReference>
<dbReference type="Gene3D" id="2.130.10.10">
    <property type="entry name" value="YVTN repeat-like/Quinoprotein amine dehydrogenase"/>
    <property type="match status" value="1"/>
</dbReference>
<organism evidence="10 11">
    <name type="scientific">Stemphylium lycopersici</name>
    <name type="common">Tomato gray leaf spot disease fungus</name>
    <name type="synonym">Thyrospora lycopersici</name>
    <dbReference type="NCBI Taxonomy" id="183478"/>
    <lineage>
        <taxon>Eukaryota</taxon>
        <taxon>Fungi</taxon>
        <taxon>Dikarya</taxon>
        <taxon>Ascomycota</taxon>
        <taxon>Pezizomycotina</taxon>
        <taxon>Dothideomycetes</taxon>
        <taxon>Pleosporomycetidae</taxon>
        <taxon>Pleosporales</taxon>
        <taxon>Pleosporineae</taxon>
        <taxon>Pleosporaceae</taxon>
        <taxon>Stemphylium</taxon>
    </lineage>
</organism>
<keyword evidence="11" id="KW-1185">Reference proteome</keyword>
<dbReference type="STRING" id="183478.A0A364NBF8"/>
<feature type="region of interest" description="Disordered" evidence="9">
    <location>
        <begin position="1267"/>
        <end position="1290"/>
    </location>
</feature>
<comment type="similarity">
    <text evidence="2">Belongs to the glutaminase PdxT/SNO family.</text>
</comment>
<evidence type="ECO:0000256" key="9">
    <source>
        <dbReference type="SAM" id="MobiDB-lite"/>
    </source>
</evidence>
<dbReference type="CDD" id="cd01749">
    <property type="entry name" value="GATase1_PB"/>
    <property type="match status" value="1"/>
</dbReference>
<dbReference type="PROSITE" id="PS01236">
    <property type="entry name" value="PDXT_SNO_1"/>
    <property type="match status" value="1"/>
</dbReference>
<dbReference type="Pfam" id="PF01174">
    <property type="entry name" value="SNO"/>
    <property type="match status" value="2"/>
</dbReference>
<dbReference type="GO" id="GO:0000056">
    <property type="term" value="P:ribosomal small subunit export from nucleus"/>
    <property type="evidence" value="ECO:0007669"/>
    <property type="project" value="InterPro"/>
</dbReference>
<sequence>MTVTIQNHGITVGVLALQGAFSEHIQLLRAASSSIASSAPRFRFIEVRTPAQLAQCDGLIIPGGESTTMSLVAARSNLLEPLRDFVKVQRKPTWGTCAGLILLAESANRTKKGGQDLIGGLDVRVNRNHFGRQQESFQASLNLPFLEATKETSRSDPYRCVFIRAPVVEKVLPNKKEVGVQEGESERDDTIVAPSKTPADDLARRELDREVEVMATLSTSAKPLQENQAHNHAGAEDIIAVRQGNVFGCSFHPELTDDPRIHAWWLGEVVKAVERRQQFEVADRTRNTSVATPSGIVLSPVLVAHLPTTLSTTILPSLGETLVQIGPDDALIQLCAANVLHAVQRILVGVVLDKAESAGRLLEAIKTHDQSLDFAAFRKELVDLLLGGVEGEVAYVKRGCVAEFVFGRGRAAAVVVARVAIASALLGSLARSCPRRVGLGARFHSWNFCLPMNLAFNPHDYTGAYTVLPTDLATAFDFARIAFIMPKILGYTPDWLSRPNPGYHLFAPKHTDGNGVVARRPEPGPRKTIATRGSEIFVAVGNEIRWADLVNLKEETQPAYRTLRVSIPLPITRLTISPDNDYLAVSTSHTVHVIHLPDSSLLESGDEGPLKPKTFQLGPTVHVLEESPVATTLWHPLGYHGRCLVTITKAGVVRLWEINRADRSTFSEPSLSIDLPKLANATSDQDDLSASKFGASKGFSPDSVELEVASACFGDFPEQEGVHGWAPMTLWIATVPGDVYALCPLLPKKWQLVESPGSHTFLETLVSSININYTETSEDDTVSKEELKTSEKQVAWLSDIIYGEPFTEKTPKGDTVQVFARPDSAPAVPLLQGPFSMAPEVDDFELSDMIVFSLKTLSERDEEETAAEGLPTAVVCLLTDTSQVHICLDLEGIVGRWLPKPEDEIDVTEPIEHQLLIAETVTLVKDDESSFNQSITPDVQTDFSFFVSHASGVFYISMESWIRKLEVELSASQTKGSSYRLKRVLESANTTVEQCLQRRVNGDVAEQEVNSVAVIEDGNIGYLLLTTVNDEPQAAFLDAPEDGVPTSSDLAESMAAVGPSKEVREAWQPPKELYEPFDLYKSINIPARHRGTLQDEIRLSPANLSLLLDVHRALSLKTSKLQHAVSDLFNRATRLQEEFRDQIYRTSEIASSIDNVTDNNQPGSEDGSTYGSFKIDDRMERVKARQDQINLRYESLRRKMLSVGSSQLSEKESSYIEELQVMDSSVDPSSKTLTGDVDGSERPAWQRLNRIKEMHKDQAKQIEEAAKQMGENESSKSNGVKIPSYSRKAENDQVQELLQRNNMLVEAAADRLKRLGVNVPVETGS</sequence>
<dbReference type="SUPFAM" id="SSF52317">
    <property type="entry name" value="Class I glutamine amidotransferase-like"/>
    <property type="match status" value="1"/>
</dbReference>
<dbReference type="NCBIfam" id="TIGR03800">
    <property type="entry name" value="PLP_synth_Pdx2"/>
    <property type="match status" value="1"/>
</dbReference>
<evidence type="ECO:0000256" key="8">
    <source>
        <dbReference type="ARBA" id="ARBA00023242"/>
    </source>
</evidence>
<evidence type="ECO:0000256" key="6">
    <source>
        <dbReference type="ARBA" id="ARBA00023010"/>
    </source>
</evidence>
<dbReference type="Proteomes" id="UP000249619">
    <property type="component" value="Unassembled WGS sequence"/>
</dbReference>
<dbReference type="InterPro" id="IPR037700">
    <property type="entry name" value="NUP88/NUP82"/>
</dbReference>
<proteinExistence type="inferred from homology"/>
<gene>
    <name evidence="10" type="ORF">DDE83_001891</name>
</gene>
<reference evidence="11" key="1">
    <citation type="submission" date="2018-05" db="EMBL/GenBank/DDBJ databases">
        <title>Draft genome sequence of Stemphylium lycopersici strain CIDEFI 213.</title>
        <authorList>
            <person name="Medina R."/>
            <person name="Franco M.E.E."/>
            <person name="Lucentini C.G."/>
            <person name="Saparrat M.C.N."/>
            <person name="Balatti P.A."/>
        </authorList>
    </citation>
    <scope>NUCLEOTIDE SEQUENCE [LARGE SCALE GENOMIC DNA]</scope>
    <source>
        <strain evidence="11">CIDEFI 213</strain>
    </source>
</reference>
<keyword evidence="8" id="KW-0539">Nucleus</keyword>
<keyword evidence="7" id="KW-0906">Nuclear pore complex</keyword>
<protein>
    <submittedName>
        <fullName evidence="10">Uncharacterized protein</fullName>
    </submittedName>
</protein>
<dbReference type="GO" id="GO:0006606">
    <property type="term" value="P:protein import into nucleus"/>
    <property type="evidence" value="ECO:0007669"/>
    <property type="project" value="TreeGrafter"/>
</dbReference>
<evidence type="ECO:0000313" key="10">
    <source>
        <dbReference type="EMBL" id="RAR14668.1"/>
    </source>
</evidence>
<keyword evidence="3" id="KW-0813">Transport</keyword>
<evidence type="ECO:0000256" key="1">
    <source>
        <dbReference type="ARBA" id="ARBA00004567"/>
    </source>
</evidence>
<keyword evidence="6" id="KW-0811">Translocation</keyword>
<keyword evidence="5" id="KW-0653">Protein transport</keyword>
<comment type="subcellular location">
    <subcellularLocation>
        <location evidence="1">Nucleus</location>
        <location evidence="1">Nuclear pore complex</location>
    </subcellularLocation>
</comment>
<dbReference type="OrthoDB" id="341482at2759"/>
<dbReference type="GO" id="GO:0004359">
    <property type="term" value="F:glutaminase activity"/>
    <property type="evidence" value="ECO:0007669"/>
    <property type="project" value="InterPro"/>
</dbReference>
<name>A0A364NBF8_STELY</name>
<dbReference type="InterPro" id="IPR029062">
    <property type="entry name" value="Class_I_gatase-like"/>
</dbReference>
<dbReference type="PANTHER" id="PTHR13257:SF0">
    <property type="entry name" value="NUCLEAR PORE COMPLEX PROTEIN NUP88"/>
    <property type="match status" value="1"/>
</dbReference>
<evidence type="ECO:0000256" key="5">
    <source>
        <dbReference type="ARBA" id="ARBA00022927"/>
    </source>
</evidence>
<dbReference type="Gene3D" id="3.40.50.880">
    <property type="match status" value="1"/>
</dbReference>
<comment type="caution">
    <text evidence="10">The sequence shown here is derived from an EMBL/GenBank/DDBJ whole genome shotgun (WGS) entry which is preliminary data.</text>
</comment>
<dbReference type="InterPro" id="IPR021196">
    <property type="entry name" value="PdxT/SNO_CS"/>
</dbReference>
<dbReference type="PROSITE" id="PS51273">
    <property type="entry name" value="GATASE_TYPE_1"/>
    <property type="match status" value="1"/>
</dbReference>
<dbReference type="GO" id="GO:0000055">
    <property type="term" value="P:ribosomal large subunit export from nucleus"/>
    <property type="evidence" value="ECO:0007669"/>
    <property type="project" value="InterPro"/>
</dbReference>
<keyword evidence="4" id="KW-0509">mRNA transport</keyword>
<dbReference type="GO" id="GO:0006406">
    <property type="term" value="P:mRNA export from nucleus"/>
    <property type="evidence" value="ECO:0007669"/>
    <property type="project" value="TreeGrafter"/>
</dbReference>
<dbReference type="HAMAP" id="MF_01615">
    <property type="entry name" value="PdxT"/>
    <property type="match status" value="1"/>
</dbReference>
<evidence type="ECO:0000256" key="4">
    <source>
        <dbReference type="ARBA" id="ARBA00022816"/>
    </source>
</evidence>
<dbReference type="InterPro" id="IPR015943">
    <property type="entry name" value="WD40/YVTN_repeat-like_dom_sf"/>
</dbReference>
<accession>A0A364NBF8</accession>